<dbReference type="EMBL" id="OU015567">
    <property type="protein sequence ID" value="CAG5111889.1"/>
    <property type="molecule type" value="Genomic_DNA"/>
</dbReference>
<evidence type="ECO:0000256" key="7">
    <source>
        <dbReference type="ARBA" id="ARBA00023125"/>
    </source>
</evidence>
<evidence type="ECO:0000256" key="4">
    <source>
        <dbReference type="ARBA" id="ARBA00022695"/>
    </source>
</evidence>
<organism evidence="10 11">
    <name type="scientific">Oikopleura dioica</name>
    <name type="common">Tunicate</name>
    <dbReference type="NCBI Taxonomy" id="34765"/>
    <lineage>
        <taxon>Eukaryota</taxon>
        <taxon>Metazoa</taxon>
        <taxon>Chordata</taxon>
        <taxon>Tunicata</taxon>
        <taxon>Appendicularia</taxon>
        <taxon>Copelata</taxon>
        <taxon>Oikopleuridae</taxon>
        <taxon>Oikopleura</taxon>
    </lineage>
</organism>
<keyword evidence="5" id="KW-0235">DNA replication</keyword>
<gene>
    <name evidence="10" type="ORF">OKIOD_LOCUS14925</name>
</gene>
<reference evidence="10 11" key="1">
    <citation type="submission" date="2021-04" db="EMBL/GenBank/DDBJ databases">
        <authorList>
            <person name="Bliznina A."/>
        </authorList>
    </citation>
    <scope>NUCLEOTIDE SEQUENCE [LARGE SCALE GENOMIC DNA]</scope>
</reference>
<evidence type="ECO:0000256" key="1">
    <source>
        <dbReference type="ARBA" id="ARBA00005755"/>
    </source>
</evidence>
<dbReference type="Pfam" id="PF03175">
    <property type="entry name" value="DNA_pol_B_2"/>
    <property type="match status" value="1"/>
</dbReference>
<evidence type="ECO:0000313" key="11">
    <source>
        <dbReference type="Proteomes" id="UP001158576"/>
    </source>
</evidence>
<dbReference type="Proteomes" id="UP001158576">
    <property type="component" value="Chromosome 2"/>
</dbReference>
<name>A0ABN7T992_OIKDI</name>
<keyword evidence="3" id="KW-0808">Transferase</keyword>
<sequence>MTKMELFEHEQARIDKIVAIIRSLDRIGDGLPDPIVVDIETGTTVQPEGPAYFPHQIEIKNSCQWKREWRSLEMKGQPPYSIDYPFLFKGTRAPQTRKLSGHEGVTEEEFKNAITTKNSNGESLFYGFAMVDLESPPEVIEAHKDVPPIFAKQIINPEDVQGYLNEVLTEENKKKLFPCEENIFCYNAKRYMITSDMLSYYDAKGIKYKVHYFVEYKRGCPFKDFVNTMVADRVEACKNKDDALQNWIKFILNSAVGYFAINRSKFLKTRILSANNLFDALRDPRLKDLTGLTAEGERFDPLHEAVFSKRKVVHNNCLHVQIAVYQNSKLLFFRFLDVLREYMVDGMCTMCYADTDSFMLALGAETLEKCVKPEMLDQWKEEIVPEWFVKEGCPKSAKEPGLLKPEGPKNGLSKGWMVSLSPKCYILADSDPCELEEKLADPNNAHRVYEILEEYKDSAYSTNIKKRSAKGCPQKIHIQ</sequence>
<evidence type="ECO:0000259" key="9">
    <source>
        <dbReference type="Pfam" id="PF03175"/>
    </source>
</evidence>
<keyword evidence="11" id="KW-1185">Reference proteome</keyword>
<evidence type="ECO:0000256" key="3">
    <source>
        <dbReference type="ARBA" id="ARBA00022679"/>
    </source>
</evidence>
<evidence type="ECO:0000256" key="6">
    <source>
        <dbReference type="ARBA" id="ARBA00022932"/>
    </source>
</evidence>
<keyword evidence="7" id="KW-0238">DNA-binding</keyword>
<dbReference type="InterPro" id="IPR043502">
    <property type="entry name" value="DNA/RNA_pol_sf"/>
</dbReference>
<dbReference type="SUPFAM" id="SSF56672">
    <property type="entry name" value="DNA/RNA polymerases"/>
    <property type="match status" value="1"/>
</dbReference>
<comment type="catalytic activity">
    <reaction evidence="8">
        <text>DNA(n) + a 2'-deoxyribonucleoside 5'-triphosphate = DNA(n+1) + diphosphate</text>
        <dbReference type="Rhea" id="RHEA:22508"/>
        <dbReference type="Rhea" id="RHEA-COMP:17339"/>
        <dbReference type="Rhea" id="RHEA-COMP:17340"/>
        <dbReference type="ChEBI" id="CHEBI:33019"/>
        <dbReference type="ChEBI" id="CHEBI:61560"/>
        <dbReference type="ChEBI" id="CHEBI:173112"/>
        <dbReference type="EC" id="2.7.7.7"/>
    </reaction>
</comment>
<evidence type="ECO:0000256" key="5">
    <source>
        <dbReference type="ARBA" id="ARBA00022705"/>
    </source>
</evidence>
<dbReference type="EC" id="2.7.7.7" evidence="2"/>
<evidence type="ECO:0000256" key="8">
    <source>
        <dbReference type="ARBA" id="ARBA00049244"/>
    </source>
</evidence>
<feature type="domain" description="DNA-directed DNA polymerase family B mitochondria/virus" evidence="9">
    <location>
        <begin position="192"/>
        <end position="276"/>
    </location>
</feature>
<keyword evidence="6" id="KW-0239">DNA-directed DNA polymerase</keyword>
<dbReference type="InterPro" id="IPR004868">
    <property type="entry name" value="DNA-dir_DNA_pol_B_mt/vir"/>
</dbReference>
<proteinExistence type="inferred from homology"/>
<evidence type="ECO:0000256" key="2">
    <source>
        <dbReference type="ARBA" id="ARBA00012417"/>
    </source>
</evidence>
<comment type="similarity">
    <text evidence="1">Belongs to the DNA polymerase type-B family.</text>
</comment>
<evidence type="ECO:0000313" key="10">
    <source>
        <dbReference type="EMBL" id="CAG5111889.1"/>
    </source>
</evidence>
<dbReference type="PANTHER" id="PTHR33206:SF1">
    <property type="entry name" value="DNA-DIRECTED DNA POLYMERASE"/>
    <property type="match status" value="1"/>
</dbReference>
<accession>A0ABN7T992</accession>
<keyword evidence="4" id="KW-0548">Nucleotidyltransferase</keyword>
<dbReference type="PANTHER" id="PTHR33206">
    <property type="entry name" value="PROTEIN CBG10425"/>
    <property type="match status" value="1"/>
</dbReference>
<protein>
    <recommendedName>
        <fullName evidence="2">DNA-directed DNA polymerase</fullName>
        <ecNumber evidence="2">2.7.7.7</ecNumber>
    </recommendedName>
</protein>